<dbReference type="NCBIfam" id="TIGR01670">
    <property type="entry name" value="KdsC-phosphatas"/>
    <property type="match status" value="1"/>
</dbReference>
<dbReference type="GO" id="GO:0046872">
    <property type="term" value="F:metal ion binding"/>
    <property type="evidence" value="ECO:0007669"/>
    <property type="project" value="UniProtKB-UniRule"/>
</dbReference>
<accession>A0A0K0XTN3</accession>
<evidence type="ECO:0000256" key="3">
    <source>
        <dbReference type="ARBA" id="ARBA00005893"/>
    </source>
</evidence>
<reference evidence="13 14" key="1">
    <citation type="submission" date="2015-07" db="EMBL/GenBank/DDBJ databases">
        <authorList>
            <person name="Noorani M."/>
        </authorList>
    </citation>
    <scope>NUCLEOTIDE SEQUENCE [LARGE SCALE GENOMIC DNA]</scope>
    <source>
        <strain evidence="13 14">KCTC 42284</strain>
    </source>
</reference>
<dbReference type="Proteomes" id="UP000066624">
    <property type="component" value="Chromosome"/>
</dbReference>
<dbReference type="InterPro" id="IPR036412">
    <property type="entry name" value="HAD-like_sf"/>
</dbReference>
<feature type="binding site" evidence="12">
    <location>
        <position position="22"/>
    </location>
    <ligand>
        <name>Mg(2+)</name>
        <dbReference type="ChEBI" id="CHEBI:18420"/>
    </ligand>
</feature>
<dbReference type="Gene3D" id="3.40.50.1000">
    <property type="entry name" value="HAD superfamily/HAD-like"/>
    <property type="match status" value="1"/>
</dbReference>
<comment type="function">
    <text evidence="11">Catalyzes the hydrolysis of 3-deoxy-D-manno-octulosonate 8-phosphate (KDO 8-P) to 3-deoxy-D-manno-octulosonate (KDO) and inorganic phosphate.</text>
</comment>
<proteinExistence type="inferred from homology"/>
<evidence type="ECO:0000256" key="8">
    <source>
        <dbReference type="ARBA" id="ARBA00022801"/>
    </source>
</evidence>
<dbReference type="EMBL" id="CP012154">
    <property type="protein sequence ID" value="AKS41020.1"/>
    <property type="molecule type" value="Genomic_DNA"/>
</dbReference>
<keyword evidence="8 11" id="KW-0378">Hydrolase</keyword>
<dbReference type="FunFam" id="3.40.50.1000:FF:000029">
    <property type="entry name" value="3-deoxy-D-manno-octulosonate 8-phosphate phosphatase KdsC"/>
    <property type="match status" value="1"/>
</dbReference>
<evidence type="ECO:0000256" key="12">
    <source>
        <dbReference type="PIRSR" id="PIRSR006118-2"/>
    </source>
</evidence>
<dbReference type="AlphaFoldDB" id="A0A0K0XTN3"/>
<evidence type="ECO:0000313" key="14">
    <source>
        <dbReference type="Proteomes" id="UP000066624"/>
    </source>
</evidence>
<dbReference type="InterPro" id="IPR023214">
    <property type="entry name" value="HAD_sf"/>
</dbReference>
<evidence type="ECO:0000256" key="4">
    <source>
        <dbReference type="ARBA" id="ARBA00011881"/>
    </source>
</evidence>
<comment type="subunit">
    <text evidence="4 11">Homotetramer.</text>
</comment>
<organism evidence="13 14">
    <name type="scientific">Wenzhouxiangella marina</name>
    <dbReference type="NCBI Taxonomy" id="1579979"/>
    <lineage>
        <taxon>Bacteria</taxon>
        <taxon>Pseudomonadati</taxon>
        <taxon>Pseudomonadota</taxon>
        <taxon>Gammaproteobacteria</taxon>
        <taxon>Chromatiales</taxon>
        <taxon>Wenzhouxiangellaceae</taxon>
        <taxon>Wenzhouxiangella</taxon>
    </lineage>
</organism>
<dbReference type="SFLD" id="SFLDG01136">
    <property type="entry name" value="C1.6:_Phosphoserine_Phosphatas"/>
    <property type="match status" value="1"/>
</dbReference>
<dbReference type="SUPFAM" id="SSF56784">
    <property type="entry name" value="HAD-like"/>
    <property type="match status" value="1"/>
</dbReference>
<dbReference type="EC" id="3.1.3.45" evidence="5 11"/>
<evidence type="ECO:0000256" key="2">
    <source>
        <dbReference type="ARBA" id="ARBA00001946"/>
    </source>
</evidence>
<dbReference type="CDD" id="cd01630">
    <property type="entry name" value="HAD_KDO-like"/>
    <property type="match status" value="1"/>
</dbReference>
<feature type="binding site" evidence="12">
    <location>
        <position position="115"/>
    </location>
    <ligand>
        <name>Mg(2+)</name>
        <dbReference type="ChEBI" id="CHEBI:18420"/>
    </ligand>
</feature>
<evidence type="ECO:0000256" key="6">
    <source>
        <dbReference type="ARBA" id="ARBA00020092"/>
    </source>
</evidence>
<gene>
    <name evidence="13" type="ORF">WM2015_639</name>
</gene>
<evidence type="ECO:0000256" key="7">
    <source>
        <dbReference type="ARBA" id="ARBA00022723"/>
    </source>
</evidence>
<dbReference type="PANTHER" id="PTHR21485">
    <property type="entry name" value="HAD SUPERFAMILY MEMBERS CMAS AND KDSC"/>
    <property type="match status" value="1"/>
</dbReference>
<dbReference type="PIRSF" id="PIRSF006118">
    <property type="entry name" value="KDO8-P_Ptase"/>
    <property type="match status" value="1"/>
</dbReference>
<dbReference type="InterPro" id="IPR010023">
    <property type="entry name" value="KdsC_fam"/>
</dbReference>
<dbReference type="GO" id="GO:0008781">
    <property type="term" value="F:N-acylneuraminate cytidylyltransferase activity"/>
    <property type="evidence" value="ECO:0007669"/>
    <property type="project" value="TreeGrafter"/>
</dbReference>
<evidence type="ECO:0000256" key="11">
    <source>
        <dbReference type="PIRNR" id="PIRNR006118"/>
    </source>
</evidence>
<comment type="catalytic activity">
    <reaction evidence="1 11">
        <text>3-deoxy-alpha-D-manno-2-octulosonate-8-phosphate + H2O = 3-deoxy-alpha-D-manno-oct-2-ulosonate + phosphate</text>
        <dbReference type="Rhea" id="RHEA:11500"/>
        <dbReference type="ChEBI" id="CHEBI:15377"/>
        <dbReference type="ChEBI" id="CHEBI:43474"/>
        <dbReference type="ChEBI" id="CHEBI:85985"/>
        <dbReference type="ChEBI" id="CHEBI:85986"/>
        <dbReference type="EC" id="3.1.3.45"/>
    </reaction>
</comment>
<dbReference type="SFLD" id="SFLDG01138">
    <property type="entry name" value="C1.6.2:_Deoxy-d-mannose-octulo"/>
    <property type="match status" value="1"/>
</dbReference>
<name>A0A0K0XTN3_9GAMM</name>
<keyword evidence="9 11" id="KW-0460">Magnesium</keyword>
<dbReference type="GO" id="GO:0019143">
    <property type="term" value="F:3-deoxy-manno-octulosonate-8-phosphatase activity"/>
    <property type="evidence" value="ECO:0007669"/>
    <property type="project" value="UniProtKB-UniRule"/>
</dbReference>
<dbReference type="GO" id="GO:0009103">
    <property type="term" value="P:lipopolysaccharide biosynthetic process"/>
    <property type="evidence" value="ECO:0007669"/>
    <property type="project" value="UniProtKB-UniRule"/>
</dbReference>
<dbReference type="PANTHER" id="PTHR21485:SF3">
    <property type="entry name" value="N-ACYLNEURAMINATE CYTIDYLYLTRANSFERASE"/>
    <property type="match status" value="1"/>
</dbReference>
<dbReference type="SFLD" id="SFLDS00003">
    <property type="entry name" value="Haloacid_Dehalogenase"/>
    <property type="match status" value="1"/>
</dbReference>
<evidence type="ECO:0000256" key="10">
    <source>
        <dbReference type="ARBA" id="ARBA00031051"/>
    </source>
</evidence>
<dbReference type="OrthoDB" id="9805604at2"/>
<protein>
    <recommendedName>
        <fullName evidence="6 11">3-deoxy-D-manno-octulosonate 8-phosphate phosphatase KdsC</fullName>
        <ecNumber evidence="5 11">3.1.3.45</ecNumber>
    </recommendedName>
    <alternativeName>
        <fullName evidence="10 11">KDO 8-P phosphatase</fullName>
    </alternativeName>
</protein>
<keyword evidence="14" id="KW-1185">Reference proteome</keyword>
<feature type="binding site" evidence="12">
    <location>
        <position position="24"/>
    </location>
    <ligand>
        <name>substrate</name>
    </ligand>
</feature>
<evidence type="ECO:0000256" key="9">
    <source>
        <dbReference type="ARBA" id="ARBA00022842"/>
    </source>
</evidence>
<dbReference type="KEGG" id="wma:WM2015_639"/>
<sequence length="178" mass="19460">MSLTWSETLLERAAEVRLAVFDVDGVMTDGRITYASDGSELKSFHSRDGLGLKALMRHGIEVAVITARQSNLVERRMAELGIERVLQGRNDKSSALDELMLACGVGLEQTAYAGDDLVDWPAMRRCGLKCVPADAAAFLRERADHVCSLPGGRGAVREICELILAGHGRLESWQESFV</sequence>
<evidence type="ECO:0000256" key="5">
    <source>
        <dbReference type="ARBA" id="ARBA00013066"/>
    </source>
</evidence>
<evidence type="ECO:0000313" key="13">
    <source>
        <dbReference type="EMBL" id="AKS41020.1"/>
    </source>
</evidence>
<dbReference type="PATRIC" id="fig|1579979.3.peg.647"/>
<evidence type="ECO:0000256" key="1">
    <source>
        <dbReference type="ARBA" id="ARBA00000898"/>
    </source>
</evidence>
<keyword evidence="11" id="KW-0448">Lipopolysaccharide biosynthesis</keyword>
<dbReference type="RefSeq" id="WP_049724688.1">
    <property type="nucleotide sequence ID" value="NZ_CP012154.1"/>
</dbReference>
<comment type="cofactor">
    <cofactor evidence="2 11 12">
        <name>Mg(2+)</name>
        <dbReference type="ChEBI" id="CHEBI:18420"/>
    </cofactor>
</comment>
<dbReference type="InterPro" id="IPR050793">
    <property type="entry name" value="CMP-NeuNAc_synthase"/>
</dbReference>
<dbReference type="STRING" id="1579979.WM2015_639"/>
<comment type="similarity">
    <text evidence="3 11">Belongs to the KdsC family.</text>
</comment>
<keyword evidence="7 11" id="KW-0479">Metal-binding</keyword>